<keyword evidence="3" id="KW-1185">Reference proteome</keyword>
<protein>
    <submittedName>
        <fullName evidence="2">Uncharacterized protein</fullName>
    </submittedName>
</protein>
<evidence type="ECO:0000256" key="1">
    <source>
        <dbReference type="SAM" id="Phobius"/>
    </source>
</evidence>
<dbReference type="AlphaFoldDB" id="A0A397SBN5"/>
<name>A0A397SBN5_9GLOM</name>
<evidence type="ECO:0000313" key="3">
    <source>
        <dbReference type="Proteomes" id="UP000265703"/>
    </source>
</evidence>
<keyword evidence="1" id="KW-0812">Transmembrane</keyword>
<evidence type="ECO:0000313" key="2">
    <source>
        <dbReference type="EMBL" id="RIA81705.1"/>
    </source>
</evidence>
<keyword evidence="1" id="KW-0472">Membrane</keyword>
<feature type="transmembrane region" description="Helical" evidence="1">
    <location>
        <begin position="42"/>
        <end position="60"/>
    </location>
</feature>
<organism evidence="2 3">
    <name type="scientific">Glomus cerebriforme</name>
    <dbReference type="NCBI Taxonomy" id="658196"/>
    <lineage>
        <taxon>Eukaryota</taxon>
        <taxon>Fungi</taxon>
        <taxon>Fungi incertae sedis</taxon>
        <taxon>Mucoromycota</taxon>
        <taxon>Glomeromycotina</taxon>
        <taxon>Glomeromycetes</taxon>
        <taxon>Glomerales</taxon>
        <taxon>Glomeraceae</taxon>
        <taxon>Glomus</taxon>
    </lineage>
</organism>
<proteinExistence type="predicted"/>
<sequence>MNSSFILSFNLSKSSPSIILSICICLSFISLNLVISSVSKLTSIPLVFYYFIFFFPPIYYNF</sequence>
<feature type="transmembrane region" description="Helical" evidence="1">
    <location>
        <begin position="17"/>
        <end position="35"/>
    </location>
</feature>
<reference evidence="2 3" key="1">
    <citation type="submission" date="2018-06" db="EMBL/GenBank/DDBJ databases">
        <title>Comparative genomics reveals the genomic features of Rhizophagus irregularis, R. cerebriforme, R. diaphanum and Gigaspora rosea, and their symbiotic lifestyle signature.</title>
        <authorList>
            <person name="Morin E."/>
            <person name="San Clemente H."/>
            <person name="Chen E.C.H."/>
            <person name="De La Providencia I."/>
            <person name="Hainaut M."/>
            <person name="Kuo A."/>
            <person name="Kohler A."/>
            <person name="Murat C."/>
            <person name="Tang N."/>
            <person name="Roy S."/>
            <person name="Loubradou J."/>
            <person name="Henrissat B."/>
            <person name="Grigoriev I.V."/>
            <person name="Corradi N."/>
            <person name="Roux C."/>
            <person name="Martin F.M."/>
        </authorList>
    </citation>
    <scope>NUCLEOTIDE SEQUENCE [LARGE SCALE GENOMIC DNA]</scope>
    <source>
        <strain evidence="2 3">DAOM 227022</strain>
    </source>
</reference>
<dbReference type="Proteomes" id="UP000265703">
    <property type="component" value="Unassembled WGS sequence"/>
</dbReference>
<keyword evidence="1" id="KW-1133">Transmembrane helix</keyword>
<accession>A0A397SBN5</accession>
<gene>
    <name evidence="2" type="ORF">C1645_789825</name>
</gene>
<comment type="caution">
    <text evidence="2">The sequence shown here is derived from an EMBL/GenBank/DDBJ whole genome shotgun (WGS) entry which is preliminary data.</text>
</comment>
<dbReference type="EMBL" id="QKYT01000756">
    <property type="protein sequence ID" value="RIA81705.1"/>
    <property type="molecule type" value="Genomic_DNA"/>
</dbReference>